<evidence type="ECO:0000313" key="9">
    <source>
        <dbReference type="Proteomes" id="UP000812287"/>
    </source>
</evidence>
<dbReference type="PROSITE" id="PS50280">
    <property type="entry name" value="SET"/>
    <property type="match status" value="1"/>
</dbReference>
<dbReference type="Gene3D" id="1.10.220.160">
    <property type="match status" value="1"/>
</dbReference>
<evidence type="ECO:0000259" key="6">
    <source>
        <dbReference type="PROSITE" id="PS50280"/>
    </source>
</evidence>
<evidence type="ECO:0000256" key="1">
    <source>
        <dbReference type="ARBA" id="ARBA00022723"/>
    </source>
</evidence>
<gene>
    <name evidence="8" type="ORF">BT62DRAFT_931290</name>
</gene>
<keyword evidence="9" id="KW-1185">Reference proteome</keyword>
<organism evidence="8 9">
    <name type="scientific">Guyanagaster necrorhizus</name>
    <dbReference type="NCBI Taxonomy" id="856835"/>
    <lineage>
        <taxon>Eukaryota</taxon>
        <taxon>Fungi</taxon>
        <taxon>Dikarya</taxon>
        <taxon>Basidiomycota</taxon>
        <taxon>Agaricomycotina</taxon>
        <taxon>Agaricomycetes</taxon>
        <taxon>Agaricomycetidae</taxon>
        <taxon>Agaricales</taxon>
        <taxon>Marasmiineae</taxon>
        <taxon>Physalacriaceae</taxon>
        <taxon>Guyanagaster</taxon>
    </lineage>
</organism>
<dbReference type="PANTHER" id="PTHR12197:SF251">
    <property type="entry name" value="EG:BACR7C10.4 PROTEIN"/>
    <property type="match status" value="1"/>
</dbReference>
<proteinExistence type="predicted"/>
<evidence type="ECO:0000259" key="7">
    <source>
        <dbReference type="PROSITE" id="PS50865"/>
    </source>
</evidence>
<keyword evidence="1" id="KW-0479">Metal-binding</keyword>
<evidence type="ECO:0000256" key="3">
    <source>
        <dbReference type="ARBA" id="ARBA00022833"/>
    </source>
</evidence>
<dbReference type="PROSITE" id="PS01360">
    <property type="entry name" value="ZF_MYND_1"/>
    <property type="match status" value="1"/>
</dbReference>
<dbReference type="SUPFAM" id="SSF82199">
    <property type="entry name" value="SET domain"/>
    <property type="match status" value="1"/>
</dbReference>
<dbReference type="Pfam" id="PF01753">
    <property type="entry name" value="zf-MYND"/>
    <property type="match status" value="1"/>
</dbReference>
<keyword evidence="2 4" id="KW-0863">Zinc-finger</keyword>
<dbReference type="PROSITE" id="PS50865">
    <property type="entry name" value="ZF_MYND_2"/>
    <property type="match status" value="1"/>
</dbReference>
<protein>
    <submittedName>
        <fullName evidence="8">SET domain-containing protein</fullName>
    </submittedName>
</protein>
<dbReference type="OrthoDB" id="265717at2759"/>
<dbReference type="Proteomes" id="UP000812287">
    <property type="component" value="Unassembled WGS sequence"/>
</dbReference>
<feature type="region of interest" description="Disordered" evidence="5">
    <location>
        <begin position="1"/>
        <end position="39"/>
    </location>
</feature>
<dbReference type="GO" id="GO:0008270">
    <property type="term" value="F:zinc ion binding"/>
    <property type="evidence" value="ECO:0007669"/>
    <property type="project" value="UniProtKB-KW"/>
</dbReference>
<sequence>MSFSDLRASRKTKSYVNGPSTKKEAREVPSEQQPAVESALPSNGLYRDLPLSIEVRTCDISGRGLWSKVNLAAGQVLFAVQPHVAVLSTEKMDGYCSACFGLPPPSGLKRCTQCRSVWYCDSTCQTKDWSVHKHECTSLQRWSKAAPSDDLSIPSDAIRCMGRILWMRQKKRVDSVWTRELDAMQSHRKNLPLSASEMHTHLAHSLVQYLGLSSPDDLRQFGINSSGDLVDLISRFTTNTFTITDAALCPLGVSVSPAVALINHSCDPNAVIVFPRVSAHPQADEPLMHVVVLRNILPGEEIVTAYIDTTLPRSLRQGSLKETYHFDCRCQLCRSPPDMDPRESMWCTKACGGMCPLPTEENPLTRCNECNSAVQSTDAVLDAVRVGQEALDKAIVVQFKDPAKARQLSTKLIPILTSAGLTPSCHPLLGLTILHKSFLISSFSSSCTQEYLDNTVRVATKALTGLVSIHREGHPVLGIALAELAKILAVDEPSPRETNEPGFYPPSGPPRLNLAYDTFIRARNSLMIGFGRMNEGGEIGRHVRDAIVSLEKEIGVWKQGVRNVFQDTPKSK</sequence>
<feature type="domain" description="SET" evidence="6">
    <location>
        <begin position="51"/>
        <end position="307"/>
    </location>
</feature>
<feature type="domain" description="MYND-type" evidence="7">
    <location>
        <begin position="96"/>
        <end position="136"/>
    </location>
</feature>
<dbReference type="InterPro" id="IPR001214">
    <property type="entry name" value="SET_dom"/>
</dbReference>
<dbReference type="InterPro" id="IPR002893">
    <property type="entry name" value="Znf_MYND"/>
</dbReference>
<dbReference type="PANTHER" id="PTHR12197">
    <property type="entry name" value="HISTONE-LYSINE N-METHYLTRANSFERASE SMYD"/>
    <property type="match status" value="1"/>
</dbReference>
<dbReference type="Gene3D" id="6.10.140.2220">
    <property type="match status" value="1"/>
</dbReference>
<accession>A0A9P8AUB0</accession>
<dbReference type="InterPro" id="IPR050869">
    <property type="entry name" value="H3K4_H4K5_MeTrfase"/>
</dbReference>
<dbReference type="EMBL" id="MU250533">
    <property type="protein sequence ID" value="KAG7446722.1"/>
    <property type="molecule type" value="Genomic_DNA"/>
</dbReference>
<name>A0A9P8AUB0_9AGAR</name>
<dbReference type="Gene3D" id="2.170.270.10">
    <property type="entry name" value="SET domain"/>
    <property type="match status" value="1"/>
</dbReference>
<dbReference type="GO" id="GO:0005634">
    <property type="term" value="C:nucleus"/>
    <property type="evidence" value="ECO:0007669"/>
    <property type="project" value="TreeGrafter"/>
</dbReference>
<evidence type="ECO:0000256" key="2">
    <source>
        <dbReference type="ARBA" id="ARBA00022771"/>
    </source>
</evidence>
<keyword evidence="3" id="KW-0862">Zinc</keyword>
<dbReference type="SUPFAM" id="SSF144232">
    <property type="entry name" value="HIT/MYND zinc finger-like"/>
    <property type="match status" value="1"/>
</dbReference>
<dbReference type="Pfam" id="PF00856">
    <property type="entry name" value="SET"/>
    <property type="match status" value="1"/>
</dbReference>
<dbReference type="InterPro" id="IPR046341">
    <property type="entry name" value="SET_dom_sf"/>
</dbReference>
<dbReference type="GeneID" id="66108391"/>
<evidence type="ECO:0000313" key="8">
    <source>
        <dbReference type="EMBL" id="KAG7446722.1"/>
    </source>
</evidence>
<dbReference type="AlphaFoldDB" id="A0A9P8AUB0"/>
<evidence type="ECO:0000256" key="4">
    <source>
        <dbReference type="PROSITE-ProRule" id="PRU00134"/>
    </source>
</evidence>
<evidence type="ECO:0000256" key="5">
    <source>
        <dbReference type="SAM" id="MobiDB-lite"/>
    </source>
</evidence>
<dbReference type="SMART" id="SM00317">
    <property type="entry name" value="SET"/>
    <property type="match status" value="1"/>
</dbReference>
<reference evidence="8" key="1">
    <citation type="submission" date="2020-11" db="EMBL/GenBank/DDBJ databases">
        <title>Adaptations for nitrogen fixation in a non-lichenized fungal sporocarp promotes dispersal by wood-feeding termites.</title>
        <authorList>
            <consortium name="DOE Joint Genome Institute"/>
            <person name="Koch R.A."/>
            <person name="Yoon G."/>
            <person name="Arayal U."/>
            <person name="Lail K."/>
            <person name="Amirebrahimi M."/>
            <person name="Labutti K."/>
            <person name="Lipzen A."/>
            <person name="Riley R."/>
            <person name="Barry K."/>
            <person name="Henrissat B."/>
            <person name="Grigoriev I.V."/>
            <person name="Herr J.R."/>
            <person name="Aime M.C."/>
        </authorList>
    </citation>
    <scope>NUCLEOTIDE SEQUENCE</scope>
    <source>
        <strain evidence="8">MCA 3950</strain>
    </source>
</reference>
<dbReference type="RefSeq" id="XP_043040222.1">
    <property type="nucleotide sequence ID" value="XM_043186094.1"/>
</dbReference>
<comment type="caution">
    <text evidence="8">The sequence shown here is derived from an EMBL/GenBank/DDBJ whole genome shotgun (WGS) entry which is preliminary data.</text>
</comment>